<evidence type="ECO:0008006" key="3">
    <source>
        <dbReference type="Google" id="ProtNLM"/>
    </source>
</evidence>
<dbReference type="Proteomes" id="UP001597467">
    <property type="component" value="Unassembled WGS sequence"/>
</dbReference>
<dbReference type="RefSeq" id="WP_379900188.1">
    <property type="nucleotide sequence ID" value="NZ_JBHULM010000001.1"/>
</dbReference>
<gene>
    <name evidence="1" type="ORF">ACFSSB_01465</name>
</gene>
<dbReference type="EMBL" id="JBHULM010000001">
    <property type="protein sequence ID" value="MFD2540973.1"/>
    <property type="molecule type" value="Genomic_DNA"/>
</dbReference>
<reference evidence="2" key="1">
    <citation type="journal article" date="2019" name="Int. J. Syst. Evol. Microbiol.">
        <title>The Global Catalogue of Microorganisms (GCM) 10K type strain sequencing project: providing services to taxonomists for standard genome sequencing and annotation.</title>
        <authorList>
            <consortium name="The Broad Institute Genomics Platform"/>
            <consortium name="The Broad Institute Genome Sequencing Center for Infectious Disease"/>
            <person name="Wu L."/>
            <person name="Ma J."/>
        </authorList>
    </citation>
    <scope>NUCLEOTIDE SEQUENCE [LARGE SCALE GENOMIC DNA]</scope>
    <source>
        <strain evidence="2">KCTC 42808</strain>
    </source>
</reference>
<protein>
    <recommendedName>
        <fullName evidence="3">Lipoprotein</fullName>
    </recommendedName>
</protein>
<organism evidence="1 2">
    <name type="scientific">Lacinutrix gracilariae</name>
    <dbReference type="NCBI Taxonomy" id="1747198"/>
    <lineage>
        <taxon>Bacteria</taxon>
        <taxon>Pseudomonadati</taxon>
        <taxon>Bacteroidota</taxon>
        <taxon>Flavobacteriia</taxon>
        <taxon>Flavobacteriales</taxon>
        <taxon>Flavobacteriaceae</taxon>
        <taxon>Lacinutrix</taxon>
    </lineage>
</organism>
<accession>A0ABW5JXT7</accession>
<comment type="caution">
    <text evidence="1">The sequence shown here is derived from an EMBL/GenBank/DDBJ whole genome shotgun (WGS) entry which is preliminary data.</text>
</comment>
<dbReference type="InterPro" id="IPR055629">
    <property type="entry name" value="DUF7205"/>
</dbReference>
<evidence type="ECO:0000313" key="1">
    <source>
        <dbReference type="EMBL" id="MFD2540973.1"/>
    </source>
</evidence>
<sequence length="166" mass="18569">MKNRNLLLTAIVLASLTSCGSYVRIGDLTGISNRNIDNSEQYVLLERDIESVAKSEKDALEQAVDNMTKEHEGEFLRNAKIYVKSNGKKVKVVGDVWGIQKTNVNVITNANAKIELQVGDKVVFNRKGDIIDGRIIGLNSNSVIVEYGKRNKRVELKYDEVTKTEQ</sequence>
<keyword evidence="2" id="KW-1185">Reference proteome</keyword>
<proteinExistence type="predicted"/>
<dbReference type="Pfam" id="PF23835">
    <property type="entry name" value="DUF7205"/>
    <property type="match status" value="1"/>
</dbReference>
<name>A0ABW5JXT7_9FLAO</name>
<evidence type="ECO:0000313" key="2">
    <source>
        <dbReference type="Proteomes" id="UP001597467"/>
    </source>
</evidence>
<dbReference type="PROSITE" id="PS51257">
    <property type="entry name" value="PROKAR_LIPOPROTEIN"/>
    <property type="match status" value="1"/>
</dbReference>